<evidence type="ECO:0000256" key="6">
    <source>
        <dbReference type="SAM" id="Phobius"/>
    </source>
</evidence>
<feature type="transmembrane region" description="Helical" evidence="6">
    <location>
        <begin position="107"/>
        <end position="129"/>
    </location>
</feature>
<feature type="transmembrane region" description="Helical" evidence="6">
    <location>
        <begin position="207"/>
        <end position="235"/>
    </location>
</feature>
<dbReference type="Pfam" id="PF01943">
    <property type="entry name" value="Polysacc_synt"/>
    <property type="match status" value="1"/>
</dbReference>
<evidence type="ECO:0000313" key="7">
    <source>
        <dbReference type="EMBL" id="KGN03499.1"/>
    </source>
</evidence>
<dbReference type="AlphaFoldDB" id="A0AA89CTQ3"/>
<dbReference type="PANTHER" id="PTHR30250">
    <property type="entry name" value="PST FAMILY PREDICTED COLANIC ACID TRANSPORTER"/>
    <property type="match status" value="1"/>
</dbReference>
<feature type="transmembrane region" description="Helical" evidence="6">
    <location>
        <begin position="247"/>
        <end position="272"/>
    </location>
</feature>
<feature type="transmembrane region" description="Helical" evidence="6">
    <location>
        <begin position="435"/>
        <end position="454"/>
    </location>
</feature>
<comment type="caution">
    <text evidence="7">The sequence shown here is derived from an EMBL/GenBank/DDBJ whole genome shotgun (WGS) entry which is preliminary data.</text>
</comment>
<feature type="transmembrane region" description="Helical" evidence="6">
    <location>
        <begin position="409"/>
        <end position="429"/>
    </location>
</feature>
<dbReference type="EMBL" id="JDRX01000001">
    <property type="protein sequence ID" value="KGN03499.1"/>
    <property type="molecule type" value="Genomic_DNA"/>
</dbReference>
<dbReference type="CDD" id="cd13128">
    <property type="entry name" value="MATE_Wzx_like"/>
    <property type="match status" value="1"/>
</dbReference>
<dbReference type="InterPro" id="IPR002797">
    <property type="entry name" value="Polysacc_synth"/>
</dbReference>
<protein>
    <submittedName>
        <fullName evidence="7">Teichoic acid transporter</fullName>
    </submittedName>
</protein>
<evidence type="ECO:0000256" key="3">
    <source>
        <dbReference type="ARBA" id="ARBA00022692"/>
    </source>
</evidence>
<evidence type="ECO:0000256" key="1">
    <source>
        <dbReference type="ARBA" id="ARBA00004651"/>
    </source>
</evidence>
<dbReference type="InterPro" id="IPR050833">
    <property type="entry name" value="Poly_Biosynth_Transport"/>
</dbReference>
<keyword evidence="3 6" id="KW-0812">Transmembrane</keyword>
<dbReference type="RefSeq" id="WP_039247950.1">
    <property type="nucleotide sequence ID" value="NZ_JDRX01000001.1"/>
</dbReference>
<keyword evidence="5 6" id="KW-0472">Membrane</keyword>
<name>A0AA89CTQ3_CLONO</name>
<keyword evidence="4 6" id="KW-1133">Transmembrane helix</keyword>
<gene>
    <name evidence="7" type="ORF">Z969_00580</name>
</gene>
<proteinExistence type="predicted"/>
<evidence type="ECO:0000256" key="4">
    <source>
        <dbReference type="ARBA" id="ARBA00022989"/>
    </source>
</evidence>
<feature type="transmembrane region" description="Helical" evidence="6">
    <location>
        <begin position="141"/>
        <end position="159"/>
    </location>
</feature>
<feature type="transmembrane region" description="Helical" evidence="6">
    <location>
        <begin position="165"/>
        <end position="186"/>
    </location>
</feature>
<evidence type="ECO:0000256" key="2">
    <source>
        <dbReference type="ARBA" id="ARBA00022475"/>
    </source>
</evidence>
<feature type="transmembrane region" description="Helical" evidence="6">
    <location>
        <begin position="379"/>
        <end position="397"/>
    </location>
</feature>
<dbReference type="Proteomes" id="UP000030016">
    <property type="component" value="Unassembled WGS sequence"/>
</dbReference>
<feature type="transmembrane region" description="Helical" evidence="6">
    <location>
        <begin position="284"/>
        <end position="306"/>
    </location>
</feature>
<sequence>MNKIAKNLLSIASSSFISQFLAFIMIAYYARILGAELFGRISLAQTMMTYFTMITLFGFQTSGTREVSKNENNTEELTSYIVLTRILVATICFLVIIGISFGVNKGVVFRNILIVYGLTLFPLAFNLDWFYSGIQQMHHNAIYNVLKTGIPFLLIVILFKSQNDILLIPFFTFLGLLCASFYHVIIFNKKFNFKVSLNFNKKKVIKYVFASIPFLLSGLLSMINCNIDSILIGFIKGDYDLGIYSSAYKIIFFLINLIAVIFTPFFPLLISYYHDKDMKNLKKVVNNVCTIVVLIGVPIVVGGILLSKEIILLVFGEQFIKARIPFIILLLYILVLFMRETYGYGLNAWNREGKYLKSVIISSIANLILNLIFIPKYGIIAASITTLVSELLNFFIMRKYALEVVSTDYLKNIIKIIIPIVFMSFGILVLKHFNINVIVNIIFAIIVYFALVIWTKYIEISELKGIIKK</sequence>
<feature type="transmembrane region" description="Helical" evidence="6">
    <location>
        <begin position="37"/>
        <end position="59"/>
    </location>
</feature>
<keyword evidence="2" id="KW-1003">Cell membrane</keyword>
<dbReference type="GO" id="GO:0005886">
    <property type="term" value="C:plasma membrane"/>
    <property type="evidence" value="ECO:0007669"/>
    <property type="project" value="UniProtKB-SubCell"/>
</dbReference>
<reference evidence="7 8" key="1">
    <citation type="submission" date="2014-01" db="EMBL/GenBank/DDBJ databases">
        <title>Plasmidome dynamics in the species complex Clostridium novyi sensu lato converts strains of independent lineages into distinctly different pathogens.</title>
        <authorList>
            <person name="Skarin H."/>
            <person name="Segerman B."/>
        </authorList>
    </citation>
    <scope>NUCLEOTIDE SEQUENCE [LARGE SCALE GENOMIC DNA]</scope>
    <source>
        <strain evidence="7 8">4570</strain>
    </source>
</reference>
<feature type="transmembrane region" description="Helical" evidence="6">
    <location>
        <begin position="80"/>
        <end position="101"/>
    </location>
</feature>
<accession>A0AA89CTQ3</accession>
<organism evidence="7 8">
    <name type="scientific">Clostridium novyi A str. 4570</name>
    <dbReference type="NCBI Taxonomy" id="1444290"/>
    <lineage>
        <taxon>Bacteria</taxon>
        <taxon>Bacillati</taxon>
        <taxon>Bacillota</taxon>
        <taxon>Clostridia</taxon>
        <taxon>Eubacteriales</taxon>
        <taxon>Clostridiaceae</taxon>
        <taxon>Clostridium</taxon>
    </lineage>
</organism>
<dbReference type="PANTHER" id="PTHR30250:SF11">
    <property type="entry name" value="O-ANTIGEN TRANSPORTER-RELATED"/>
    <property type="match status" value="1"/>
</dbReference>
<evidence type="ECO:0000313" key="8">
    <source>
        <dbReference type="Proteomes" id="UP000030016"/>
    </source>
</evidence>
<feature type="transmembrane region" description="Helical" evidence="6">
    <location>
        <begin position="355"/>
        <end position="373"/>
    </location>
</feature>
<comment type="subcellular location">
    <subcellularLocation>
        <location evidence="1">Cell membrane</location>
        <topology evidence="1">Multi-pass membrane protein</topology>
    </subcellularLocation>
</comment>
<feature type="transmembrane region" description="Helical" evidence="6">
    <location>
        <begin position="7"/>
        <end position="31"/>
    </location>
</feature>
<evidence type="ECO:0000256" key="5">
    <source>
        <dbReference type="ARBA" id="ARBA00023136"/>
    </source>
</evidence>